<gene>
    <name evidence="4" type="ORF">SAMN02982931_04310</name>
</gene>
<evidence type="ECO:0000313" key="4">
    <source>
        <dbReference type="EMBL" id="SDB54608.1"/>
    </source>
</evidence>
<dbReference type="GO" id="GO:0000287">
    <property type="term" value="F:magnesium ion binding"/>
    <property type="evidence" value="ECO:0007669"/>
    <property type="project" value="InterPro"/>
</dbReference>
<dbReference type="RefSeq" id="WP_090880030.1">
    <property type="nucleotide sequence ID" value="NZ_FMXQ01000011.1"/>
</dbReference>
<dbReference type="GO" id="GO:0016984">
    <property type="term" value="F:ribulose-bisphosphate carboxylase activity"/>
    <property type="evidence" value="ECO:0007669"/>
    <property type="project" value="InterPro"/>
</dbReference>
<evidence type="ECO:0000256" key="1">
    <source>
        <dbReference type="RuleBase" id="RU003834"/>
    </source>
</evidence>
<evidence type="ECO:0000259" key="3">
    <source>
        <dbReference type="Pfam" id="PF02788"/>
    </source>
</evidence>
<dbReference type="SUPFAM" id="SSF54966">
    <property type="entry name" value="RuBisCO, large subunit, small (N-terminal) domain"/>
    <property type="match status" value="1"/>
</dbReference>
<organism evidence="4 5">
    <name type="scientific">Bauldia litoralis</name>
    <dbReference type="NCBI Taxonomy" id="665467"/>
    <lineage>
        <taxon>Bacteria</taxon>
        <taxon>Pseudomonadati</taxon>
        <taxon>Pseudomonadota</taxon>
        <taxon>Alphaproteobacteria</taxon>
        <taxon>Hyphomicrobiales</taxon>
        <taxon>Kaistiaceae</taxon>
        <taxon>Bauldia</taxon>
    </lineage>
</organism>
<feature type="domain" description="Ribulose bisphosphate carboxylase large subunit ferrodoxin-like N-terminal" evidence="3">
    <location>
        <begin position="5"/>
        <end position="121"/>
    </location>
</feature>
<feature type="domain" description="Ribulose bisphosphate carboxylase large subunit C-terminal" evidence="2">
    <location>
        <begin position="134"/>
        <end position="414"/>
    </location>
</feature>
<dbReference type="InterPro" id="IPR036376">
    <property type="entry name" value="RuBisCO_lsu_C_sf"/>
</dbReference>
<dbReference type="SFLD" id="SFLDG00301">
    <property type="entry name" value="RuBisCO-like_proteins"/>
    <property type="match status" value="1"/>
</dbReference>
<sequence>MTRITAVYDIESPSGVAHAAAVMAGEQSTGTFVRLAAETDALRERSAARIEAIEITGESPRPALPSRREGPRYERGRVTVSWPAENVGLSLPTLLSTVAGNLFELAELSAIRLLDIGLPTALIAACPGPQFGAAGTRRMLGGHDGPVIGTIIKPSVGLDAAGTAALVQTLVDADIDFIKDDELQANGTYCPLADRVEAVTAVLDRHADRTGRRVMYAFNITDEIEQMWRNLELLEANNATCAVVCINAVGLPGVRAVRDRSSVVIHGHRAGWGLYSRSPDIGISYVAWQKLWRLAGADHLHVNGLANKFTESDAVVREAALAVQTPFAGDGAPAYTAMPVISSGQTAWQVAPSRHLLGNDDFIFCAGGGIMSHPGGPGAGVIALRQAAEAARQDIAVEDFARSHGELKAALETFRKPSIVV</sequence>
<comment type="similarity">
    <text evidence="1">Belongs to the RuBisCO large chain family.</text>
</comment>
<proteinExistence type="inferred from homology"/>
<accession>A0A1G6EB36</accession>
<dbReference type="Pfam" id="PF02788">
    <property type="entry name" value="RuBisCO_large_N"/>
    <property type="match status" value="1"/>
</dbReference>
<dbReference type="SUPFAM" id="SSF51649">
    <property type="entry name" value="RuBisCo, C-terminal domain"/>
    <property type="match status" value="1"/>
</dbReference>
<dbReference type="PANTHER" id="PTHR42704:SF17">
    <property type="entry name" value="RIBULOSE BISPHOSPHATE CARBOXYLASE LARGE CHAIN"/>
    <property type="match status" value="1"/>
</dbReference>
<dbReference type="Pfam" id="PF00016">
    <property type="entry name" value="RuBisCO_large"/>
    <property type="match status" value="1"/>
</dbReference>
<dbReference type="Proteomes" id="UP000199071">
    <property type="component" value="Unassembled WGS sequence"/>
</dbReference>
<evidence type="ECO:0000259" key="2">
    <source>
        <dbReference type="Pfam" id="PF00016"/>
    </source>
</evidence>
<evidence type="ECO:0000313" key="5">
    <source>
        <dbReference type="Proteomes" id="UP000199071"/>
    </source>
</evidence>
<protein>
    <submittedName>
        <fullName evidence="4">Ribulose-bisphosphate carboxylase large chain</fullName>
    </submittedName>
</protein>
<dbReference type="CDD" id="cd08207">
    <property type="entry name" value="RLP_NonPhot"/>
    <property type="match status" value="1"/>
</dbReference>
<dbReference type="STRING" id="665467.SAMN02982931_04310"/>
<dbReference type="PANTHER" id="PTHR42704">
    <property type="entry name" value="RIBULOSE BISPHOSPHATE CARBOXYLASE"/>
    <property type="match status" value="1"/>
</dbReference>
<keyword evidence="5" id="KW-1185">Reference proteome</keyword>
<dbReference type="Gene3D" id="3.20.20.110">
    <property type="entry name" value="Ribulose bisphosphate carboxylase, large subunit, C-terminal domain"/>
    <property type="match status" value="1"/>
</dbReference>
<dbReference type="InterPro" id="IPR017443">
    <property type="entry name" value="RuBisCO_lsu_fd_N"/>
</dbReference>
<dbReference type="InterPro" id="IPR000685">
    <property type="entry name" value="RuBisCO_lsu_C"/>
</dbReference>
<dbReference type="OrthoDB" id="9764279at2"/>
<dbReference type="EMBL" id="FMXQ01000011">
    <property type="protein sequence ID" value="SDB54608.1"/>
    <property type="molecule type" value="Genomic_DNA"/>
</dbReference>
<dbReference type="GO" id="GO:0015977">
    <property type="term" value="P:carbon fixation"/>
    <property type="evidence" value="ECO:0007669"/>
    <property type="project" value="InterPro"/>
</dbReference>
<dbReference type="InterPro" id="IPR036422">
    <property type="entry name" value="RuBisCO_lsu_N_sf"/>
</dbReference>
<dbReference type="InterPro" id="IPR033966">
    <property type="entry name" value="RuBisCO"/>
</dbReference>
<reference evidence="4 5" key="1">
    <citation type="submission" date="2016-10" db="EMBL/GenBank/DDBJ databases">
        <authorList>
            <person name="de Groot N.N."/>
        </authorList>
    </citation>
    <scope>NUCLEOTIDE SEQUENCE [LARGE SCALE GENOMIC DNA]</scope>
    <source>
        <strain evidence="4 5">ATCC 35022</strain>
    </source>
</reference>
<dbReference type="SFLD" id="SFLDS00014">
    <property type="entry name" value="RuBisCO"/>
    <property type="match status" value="1"/>
</dbReference>
<dbReference type="Gene3D" id="3.30.70.150">
    <property type="entry name" value="RuBisCO large subunit, N-terminal domain"/>
    <property type="match status" value="1"/>
</dbReference>
<dbReference type="AlphaFoldDB" id="A0A1G6EB36"/>
<name>A0A1G6EB36_9HYPH</name>